<reference evidence="18" key="1">
    <citation type="journal article" date="2013" name="Genome Announc.">
        <title>Genome sequence of the food spoilage yeast Zygosaccharomyces bailii CLIB 213(T).</title>
        <authorList>
            <person name="Galeote V."/>
            <person name="Bigey F."/>
            <person name="Devillers H."/>
            <person name="Neuveglise C."/>
            <person name="Dequin S."/>
        </authorList>
    </citation>
    <scope>NUCLEOTIDE SEQUENCE [LARGE SCALE GENOMIC DNA]</scope>
    <source>
        <strain evidence="18">CLIB 213 / ATCC 58445 / CBS 680 / CCRC 21525 / NBRC 1098 / NCYC 1416 / NRRL Y-2227</strain>
    </source>
</reference>
<dbReference type="GO" id="GO:0046872">
    <property type="term" value="F:metal ion binding"/>
    <property type="evidence" value="ECO:0007669"/>
    <property type="project" value="UniProtKB-KW"/>
</dbReference>
<evidence type="ECO:0000256" key="12">
    <source>
        <dbReference type="ARBA" id="ARBA00023027"/>
    </source>
</evidence>
<dbReference type="InterPro" id="IPR009050">
    <property type="entry name" value="Globin-like_sf"/>
</dbReference>
<evidence type="ECO:0000256" key="11">
    <source>
        <dbReference type="ARBA" id="ARBA00023004"/>
    </source>
</evidence>
<dbReference type="InterPro" id="IPR017938">
    <property type="entry name" value="Riboflavin_synthase-like_b-brl"/>
</dbReference>
<dbReference type="InterPro" id="IPR012292">
    <property type="entry name" value="Globin/Proto"/>
</dbReference>
<dbReference type="SUPFAM" id="SSF46458">
    <property type="entry name" value="Globin-like"/>
    <property type="match status" value="1"/>
</dbReference>
<evidence type="ECO:0000313" key="18">
    <source>
        <dbReference type="Proteomes" id="UP000019375"/>
    </source>
</evidence>
<gene>
    <name evidence="17" type="ORF">BN860_15390g</name>
</gene>
<keyword evidence="12" id="KW-0520">NAD</keyword>
<comment type="cofactor">
    <cofactor evidence="2">
        <name>FAD</name>
        <dbReference type="ChEBI" id="CHEBI:57692"/>
    </cofactor>
</comment>
<keyword evidence="9" id="KW-0274">FAD</keyword>
<evidence type="ECO:0000256" key="3">
    <source>
        <dbReference type="ARBA" id="ARBA00006401"/>
    </source>
</evidence>
<dbReference type="FunFam" id="1.10.490.10:FF:000003">
    <property type="entry name" value="Flavohemoprotein"/>
    <property type="match status" value="1"/>
</dbReference>
<dbReference type="GO" id="GO:0008941">
    <property type="term" value="F:nitric oxide dioxygenase NAD(P)H activity"/>
    <property type="evidence" value="ECO:0007669"/>
    <property type="project" value="UniProtKB-EC"/>
</dbReference>
<dbReference type="CDD" id="cd06184">
    <property type="entry name" value="flavohem_like_fad_nad_binding"/>
    <property type="match status" value="1"/>
</dbReference>
<dbReference type="InterPro" id="IPR008333">
    <property type="entry name" value="Cbr1-like_FAD-bd_dom"/>
</dbReference>
<keyword evidence="10" id="KW-0521">NADP</keyword>
<dbReference type="InterPro" id="IPR017927">
    <property type="entry name" value="FAD-bd_FR_type"/>
</dbReference>
<dbReference type="InterPro" id="IPR001433">
    <property type="entry name" value="OxRdtase_FAD/NAD-bd"/>
</dbReference>
<evidence type="ECO:0000256" key="10">
    <source>
        <dbReference type="ARBA" id="ARBA00022857"/>
    </source>
</evidence>
<keyword evidence="6" id="KW-0349">Heme</keyword>
<dbReference type="GO" id="GO:0046210">
    <property type="term" value="P:nitric oxide catabolic process"/>
    <property type="evidence" value="ECO:0007669"/>
    <property type="project" value="TreeGrafter"/>
</dbReference>
<dbReference type="InterPro" id="IPR039261">
    <property type="entry name" value="FNR_nucleotide-bd"/>
</dbReference>
<organism evidence="17 18">
    <name type="scientific">Zygosaccharomyces bailii (strain CLIB 213 / ATCC 58445 / CBS 680 / BCRC 21525 / NBRC 1098 / NCYC 1416 / NRRL Y-2227)</name>
    <dbReference type="NCBI Taxonomy" id="1333698"/>
    <lineage>
        <taxon>Eukaryota</taxon>
        <taxon>Fungi</taxon>
        <taxon>Dikarya</taxon>
        <taxon>Ascomycota</taxon>
        <taxon>Saccharomycotina</taxon>
        <taxon>Saccharomycetes</taxon>
        <taxon>Saccharomycetales</taxon>
        <taxon>Saccharomycetaceae</taxon>
        <taxon>Zygosaccharomyces</taxon>
    </lineage>
</organism>
<dbReference type="GO" id="GO:0019825">
    <property type="term" value="F:oxygen binding"/>
    <property type="evidence" value="ECO:0007669"/>
    <property type="project" value="InterPro"/>
</dbReference>
<keyword evidence="5" id="KW-0216">Detoxification</keyword>
<comment type="catalytic activity">
    <reaction evidence="14">
        <text>2 nitric oxide + NADPH + 2 O2 = 2 nitrate + NADP(+) + H(+)</text>
        <dbReference type="Rhea" id="RHEA:19465"/>
        <dbReference type="ChEBI" id="CHEBI:15378"/>
        <dbReference type="ChEBI" id="CHEBI:15379"/>
        <dbReference type="ChEBI" id="CHEBI:16480"/>
        <dbReference type="ChEBI" id="CHEBI:17632"/>
        <dbReference type="ChEBI" id="CHEBI:57783"/>
        <dbReference type="ChEBI" id="CHEBI:58349"/>
        <dbReference type="EC" id="1.14.12.17"/>
    </reaction>
</comment>
<keyword evidence="7" id="KW-0285">Flavoprotein</keyword>
<comment type="catalytic activity">
    <reaction evidence="13">
        <text>2 nitric oxide + NADH + 2 O2 = 2 nitrate + NAD(+) + H(+)</text>
        <dbReference type="Rhea" id="RHEA:19469"/>
        <dbReference type="ChEBI" id="CHEBI:15378"/>
        <dbReference type="ChEBI" id="CHEBI:15379"/>
        <dbReference type="ChEBI" id="CHEBI:16480"/>
        <dbReference type="ChEBI" id="CHEBI:17632"/>
        <dbReference type="ChEBI" id="CHEBI:57540"/>
        <dbReference type="ChEBI" id="CHEBI:57945"/>
        <dbReference type="EC" id="1.14.12.17"/>
    </reaction>
</comment>
<evidence type="ECO:0000256" key="14">
    <source>
        <dbReference type="ARBA" id="ARBA00049433"/>
    </source>
</evidence>
<dbReference type="PROSITE" id="PS51384">
    <property type="entry name" value="FAD_FR"/>
    <property type="match status" value="1"/>
</dbReference>
<evidence type="ECO:0000256" key="9">
    <source>
        <dbReference type="ARBA" id="ARBA00022827"/>
    </source>
</evidence>
<dbReference type="GO" id="GO:0071949">
    <property type="term" value="F:FAD binding"/>
    <property type="evidence" value="ECO:0007669"/>
    <property type="project" value="TreeGrafter"/>
</dbReference>
<dbReference type="Pfam" id="PF00042">
    <property type="entry name" value="Globin"/>
    <property type="match status" value="1"/>
</dbReference>
<protein>
    <recommendedName>
        <fullName evidence="4">nitric oxide dioxygenase</fullName>
        <ecNumber evidence="4">1.14.12.17</ecNumber>
    </recommendedName>
</protein>
<dbReference type="Pfam" id="PF00970">
    <property type="entry name" value="FAD_binding_6"/>
    <property type="match status" value="1"/>
</dbReference>
<evidence type="ECO:0000256" key="4">
    <source>
        <dbReference type="ARBA" id="ARBA00012229"/>
    </source>
</evidence>
<dbReference type="Pfam" id="PF00175">
    <property type="entry name" value="NAD_binding_1"/>
    <property type="match status" value="1"/>
</dbReference>
<dbReference type="AlphaFoldDB" id="A0A8J2X6E0"/>
<evidence type="ECO:0000256" key="7">
    <source>
        <dbReference type="ARBA" id="ARBA00022630"/>
    </source>
</evidence>
<proteinExistence type="inferred from homology"/>
<evidence type="ECO:0000256" key="2">
    <source>
        <dbReference type="ARBA" id="ARBA00001974"/>
    </source>
</evidence>
<dbReference type="EMBL" id="HG316454">
    <property type="protein sequence ID" value="CDF87828.1"/>
    <property type="molecule type" value="Genomic_DNA"/>
</dbReference>
<keyword evidence="11" id="KW-0408">Iron</keyword>
<dbReference type="Gene3D" id="3.40.50.80">
    <property type="entry name" value="Nucleotide-binding domain of ferredoxin-NADP reductase (FNR) module"/>
    <property type="match status" value="1"/>
</dbReference>
<evidence type="ECO:0000256" key="6">
    <source>
        <dbReference type="ARBA" id="ARBA00022617"/>
    </source>
</evidence>
<comment type="similarity">
    <text evidence="3">In the C-terminal section; belongs to the flavoprotein pyridine nucleotide cytochrome reductase family.</text>
</comment>
<dbReference type="GO" id="GO:0009636">
    <property type="term" value="P:response to toxic substance"/>
    <property type="evidence" value="ECO:0007669"/>
    <property type="project" value="UniProtKB-KW"/>
</dbReference>
<dbReference type="OrthoDB" id="436496at2759"/>
<dbReference type="PANTHER" id="PTHR43396">
    <property type="entry name" value="FLAVOHEMOPROTEIN"/>
    <property type="match status" value="1"/>
</dbReference>
<feature type="domain" description="Globin" evidence="15">
    <location>
        <begin position="1"/>
        <end position="138"/>
    </location>
</feature>
<dbReference type="CDD" id="cd14777">
    <property type="entry name" value="Yhb1-globin-like"/>
    <property type="match status" value="1"/>
</dbReference>
<dbReference type="Gene3D" id="2.40.30.10">
    <property type="entry name" value="Translation factors"/>
    <property type="match status" value="1"/>
</dbReference>
<name>A0A8J2X6E0_ZYGB2</name>
<evidence type="ECO:0000313" key="17">
    <source>
        <dbReference type="EMBL" id="CDF87828.1"/>
    </source>
</evidence>
<dbReference type="GO" id="GO:0071500">
    <property type="term" value="P:cellular response to nitrosative stress"/>
    <property type="evidence" value="ECO:0007669"/>
    <property type="project" value="TreeGrafter"/>
</dbReference>
<keyword evidence="8" id="KW-0479">Metal-binding</keyword>
<evidence type="ECO:0000259" key="16">
    <source>
        <dbReference type="PROSITE" id="PS51384"/>
    </source>
</evidence>
<dbReference type="PROSITE" id="PS01033">
    <property type="entry name" value="GLOBIN"/>
    <property type="match status" value="1"/>
</dbReference>
<dbReference type="SUPFAM" id="SSF52343">
    <property type="entry name" value="Ferredoxin reductase-like, C-terminal NADP-linked domain"/>
    <property type="match status" value="1"/>
</dbReference>
<evidence type="ECO:0000259" key="15">
    <source>
        <dbReference type="PROSITE" id="PS01033"/>
    </source>
</evidence>
<comment type="cofactor">
    <cofactor evidence="1">
        <name>heme b</name>
        <dbReference type="ChEBI" id="CHEBI:60344"/>
    </cofactor>
</comment>
<evidence type="ECO:0000256" key="8">
    <source>
        <dbReference type="ARBA" id="ARBA00022723"/>
    </source>
</evidence>
<dbReference type="GO" id="GO:0020037">
    <property type="term" value="F:heme binding"/>
    <property type="evidence" value="ECO:0007669"/>
    <property type="project" value="InterPro"/>
</dbReference>
<dbReference type="Gene3D" id="1.10.490.10">
    <property type="entry name" value="Globins"/>
    <property type="match status" value="1"/>
</dbReference>
<feature type="domain" description="FAD-binding FR-type" evidence="16">
    <location>
        <begin position="147"/>
        <end position="263"/>
    </location>
</feature>
<evidence type="ECO:0000256" key="13">
    <source>
        <dbReference type="ARBA" id="ARBA00048649"/>
    </source>
</evidence>
<evidence type="ECO:0000256" key="1">
    <source>
        <dbReference type="ARBA" id="ARBA00001970"/>
    </source>
</evidence>
<dbReference type="PANTHER" id="PTHR43396:SF3">
    <property type="entry name" value="FLAVOHEMOPROTEIN"/>
    <property type="match status" value="1"/>
</dbReference>
<evidence type="ECO:0000256" key="5">
    <source>
        <dbReference type="ARBA" id="ARBA00022575"/>
    </source>
</evidence>
<dbReference type="SUPFAM" id="SSF63380">
    <property type="entry name" value="Riboflavin synthase domain-like"/>
    <property type="match status" value="1"/>
</dbReference>
<dbReference type="Proteomes" id="UP000019375">
    <property type="component" value="Unassembled WGS sequence"/>
</dbReference>
<accession>A0A8J2X6E0</accession>
<keyword evidence="18" id="KW-1185">Reference proteome</keyword>
<sequence>MLSPETRSIIKATVPVLEQHGTTITSVFYKNMLNEHEELRNVFNRINQVQGAQPAALATTVLAAAKHIDDLSVLAPYVNMIGHKHRALQIKPEQYPIVGHYLLAAIKQVLGDAAKPEILEAWRQAYGEIADVFINVEADLYKEASWPGWKPFRVVSRENVASDIVEFTVAPEPESGIDLSRVPIVAGQYITVNVHPTTQGNKYDALRHYSICSISKDKGLRFAVKLEKSEEHADGLVSEFLDDHTSVGDRILLSAPAGDFALDKSLIHQNKIPLVLLCSGVGATPVMSMLEKQVAENPQRPVYWMQSSYDESRQAFKDQVDEFLDKCDNSHKFIVHTSSEPRIALEWLEREVPANADIYICGSVSFMRSMIEYLGRLNQSRIQYELFGPKMITIKV</sequence>
<dbReference type="EC" id="1.14.12.17" evidence="4"/>
<dbReference type="InterPro" id="IPR000971">
    <property type="entry name" value="Globin"/>
</dbReference>